<dbReference type="Pfam" id="PF07797">
    <property type="entry name" value="DUF1639"/>
    <property type="match status" value="1"/>
</dbReference>
<proteinExistence type="predicted"/>
<reference evidence="2" key="1">
    <citation type="submission" date="2023-05" db="EMBL/GenBank/DDBJ databases">
        <authorList>
            <person name="Huff M."/>
        </authorList>
    </citation>
    <scope>NUCLEOTIDE SEQUENCE</scope>
</reference>
<evidence type="ECO:0000256" key="1">
    <source>
        <dbReference type="SAM" id="MobiDB-lite"/>
    </source>
</evidence>
<dbReference type="Proteomes" id="UP000834106">
    <property type="component" value="Chromosome 10"/>
</dbReference>
<dbReference type="PANTHER" id="PTHR33130:SF40">
    <property type="entry name" value="CHROMOGRANIN (DUF1639)"/>
    <property type="match status" value="1"/>
</dbReference>
<sequence>MYGLFSELKIAFVDCDLTSSVEGTVNAILEACRKISVLYDWEVRWVSIVVFLRVEWKKIQLSSTHFNQQKEIATMSSQGSSGSKKLHNFELPKLKWQTASHPRNSTRIRKVTMRSPQQQPSPPAIAAAPQPSQPINSVLRVQSSPHAVSPSSRSSSPFVRGFVSEMEASCIDSLKNGLSNYEERIVDNVCVKVGELLSDSEKLAQNLAQKMEETVIVSSVCSAGGGQSFPKEAKELKLSFRSRASSEAGMVDGNRELPLIIEDKEKVKQLAKEDEGKIMSLPEKDQANLSMKDDKSIEIGGADYKGGKKWNFRDRNSNQSSKTASAKWTAGSSSTAAGSKDKQPKSAGKSGLGKKEKEDGEMSNFHKLPSFSLELKPEEIVADLLAITGKMPSKKPKKRNKNVQRQIDLIIPGGNLETITIDRYKVCENVRKGK</sequence>
<dbReference type="InterPro" id="IPR012438">
    <property type="entry name" value="DUF1639"/>
</dbReference>
<name>A0AAD1ZM49_9LAMI</name>
<evidence type="ECO:0000313" key="3">
    <source>
        <dbReference type="Proteomes" id="UP000834106"/>
    </source>
</evidence>
<feature type="compositionally biased region" description="Low complexity" evidence="1">
    <location>
        <begin position="320"/>
        <end position="338"/>
    </location>
</feature>
<feature type="region of interest" description="Disordered" evidence="1">
    <location>
        <begin position="98"/>
        <end position="131"/>
    </location>
</feature>
<evidence type="ECO:0000313" key="2">
    <source>
        <dbReference type="EMBL" id="CAI9770346.1"/>
    </source>
</evidence>
<accession>A0AAD1ZM49</accession>
<dbReference type="AlphaFoldDB" id="A0AAD1ZM49"/>
<dbReference type="PANTHER" id="PTHR33130">
    <property type="entry name" value="PUTATIVE (DUF1639)-RELATED"/>
    <property type="match status" value="1"/>
</dbReference>
<feature type="compositionally biased region" description="Basic and acidic residues" evidence="1">
    <location>
        <begin position="272"/>
        <end position="297"/>
    </location>
</feature>
<protein>
    <submittedName>
        <fullName evidence="2">Uncharacterized protein</fullName>
    </submittedName>
</protein>
<keyword evidence="3" id="KW-1185">Reference proteome</keyword>
<gene>
    <name evidence="2" type="ORF">FPE_LOCUS17617</name>
</gene>
<dbReference type="EMBL" id="OU503045">
    <property type="protein sequence ID" value="CAI9770346.1"/>
    <property type="molecule type" value="Genomic_DNA"/>
</dbReference>
<organism evidence="2 3">
    <name type="scientific">Fraxinus pennsylvanica</name>
    <dbReference type="NCBI Taxonomy" id="56036"/>
    <lineage>
        <taxon>Eukaryota</taxon>
        <taxon>Viridiplantae</taxon>
        <taxon>Streptophyta</taxon>
        <taxon>Embryophyta</taxon>
        <taxon>Tracheophyta</taxon>
        <taxon>Spermatophyta</taxon>
        <taxon>Magnoliopsida</taxon>
        <taxon>eudicotyledons</taxon>
        <taxon>Gunneridae</taxon>
        <taxon>Pentapetalae</taxon>
        <taxon>asterids</taxon>
        <taxon>lamiids</taxon>
        <taxon>Lamiales</taxon>
        <taxon>Oleaceae</taxon>
        <taxon>Oleeae</taxon>
        <taxon>Fraxinus</taxon>
    </lineage>
</organism>
<feature type="region of interest" description="Disordered" evidence="1">
    <location>
        <begin position="272"/>
        <end position="365"/>
    </location>
</feature>